<proteinExistence type="inferred from homology"/>
<evidence type="ECO:0000313" key="8">
    <source>
        <dbReference type="Proteomes" id="UP000249254"/>
    </source>
</evidence>
<dbReference type="AlphaFoldDB" id="A0A328AMS6"/>
<dbReference type="PROSITE" id="PS50895">
    <property type="entry name" value="SURF1"/>
    <property type="match status" value="1"/>
</dbReference>
<keyword evidence="6" id="KW-1003">Cell membrane</keyword>
<protein>
    <recommendedName>
        <fullName evidence="6">SURF1-like protein</fullName>
    </recommendedName>
</protein>
<dbReference type="EMBL" id="QFYQ01000001">
    <property type="protein sequence ID" value="RAK55691.1"/>
    <property type="molecule type" value="Genomic_DNA"/>
</dbReference>
<keyword evidence="5 6" id="KW-0472">Membrane</keyword>
<comment type="similarity">
    <text evidence="2 6">Belongs to the SURF1 family.</text>
</comment>
<evidence type="ECO:0000256" key="3">
    <source>
        <dbReference type="ARBA" id="ARBA00022692"/>
    </source>
</evidence>
<comment type="caution">
    <text evidence="6">Lacks conserved residue(s) required for the propagation of feature annotation.</text>
</comment>
<dbReference type="InterPro" id="IPR045214">
    <property type="entry name" value="Surf1/Surf4"/>
</dbReference>
<evidence type="ECO:0000256" key="5">
    <source>
        <dbReference type="ARBA" id="ARBA00023136"/>
    </source>
</evidence>
<dbReference type="PANTHER" id="PTHR23427:SF2">
    <property type="entry name" value="SURFEIT LOCUS PROTEIN 1"/>
    <property type="match status" value="1"/>
</dbReference>
<dbReference type="OrthoDB" id="6079986at2"/>
<dbReference type="InterPro" id="IPR002994">
    <property type="entry name" value="Surf1/Shy1"/>
</dbReference>
<organism evidence="7 8">
    <name type="scientific">Phenylobacterium soli</name>
    <dbReference type="NCBI Taxonomy" id="2170551"/>
    <lineage>
        <taxon>Bacteria</taxon>
        <taxon>Pseudomonadati</taxon>
        <taxon>Pseudomonadota</taxon>
        <taxon>Alphaproteobacteria</taxon>
        <taxon>Caulobacterales</taxon>
        <taxon>Caulobacteraceae</taxon>
        <taxon>Phenylobacterium</taxon>
    </lineage>
</organism>
<evidence type="ECO:0000313" key="7">
    <source>
        <dbReference type="EMBL" id="RAK55691.1"/>
    </source>
</evidence>
<dbReference type="RefSeq" id="WP_111529439.1">
    <property type="nucleotide sequence ID" value="NZ_JBHRSG010000003.1"/>
</dbReference>
<gene>
    <name evidence="7" type="ORF">DJ017_14830</name>
</gene>
<evidence type="ECO:0000256" key="6">
    <source>
        <dbReference type="RuleBase" id="RU363076"/>
    </source>
</evidence>
<comment type="subcellular location">
    <subcellularLocation>
        <location evidence="6">Cell membrane</location>
        <topology evidence="6">Multi-pass membrane protein</topology>
    </subcellularLocation>
    <subcellularLocation>
        <location evidence="1">Membrane</location>
    </subcellularLocation>
</comment>
<dbReference type="PANTHER" id="PTHR23427">
    <property type="entry name" value="SURFEIT LOCUS PROTEIN"/>
    <property type="match status" value="1"/>
</dbReference>
<dbReference type="CDD" id="cd06662">
    <property type="entry name" value="SURF1"/>
    <property type="match status" value="1"/>
</dbReference>
<dbReference type="GO" id="GO:0005886">
    <property type="term" value="C:plasma membrane"/>
    <property type="evidence" value="ECO:0007669"/>
    <property type="project" value="UniProtKB-SubCell"/>
</dbReference>
<dbReference type="Pfam" id="PF02104">
    <property type="entry name" value="SURF1"/>
    <property type="match status" value="1"/>
</dbReference>
<feature type="transmembrane region" description="Helical" evidence="6">
    <location>
        <begin position="211"/>
        <end position="233"/>
    </location>
</feature>
<keyword evidence="8" id="KW-1185">Reference proteome</keyword>
<name>A0A328AMS6_9CAUL</name>
<comment type="caution">
    <text evidence="7">The sequence shown here is derived from an EMBL/GenBank/DDBJ whole genome shotgun (WGS) entry which is preliminary data.</text>
</comment>
<evidence type="ECO:0000256" key="2">
    <source>
        <dbReference type="ARBA" id="ARBA00007165"/>
    </source>
</evidence>
<keyword evidence="4 6" id="KW-1133">Transmembrane helix</keyword>
<sequence>MARGRGRRVVASIAAVLAFALLCALGTWQLERRAWKLDLIARVDARVHAAPAPAPGPADWPAVSAARDEYRRVRVAGMFLNDKETLAQAVTELGPGYWVMTPLRTEGGFTVLVNRGFVPADLNDPAARVRGQISGATTVTGLMRMSEPHGGFLRANRPAEDRWYSRDVAAIAAAKHLGPVAPYFIDADATPNTGGWPRGGLTVISFRNSHLSYALTWFGLAAMVAAWAGWAMLDKRRPKPASPPRDDPDR</sequence>
<reference evidence="8" key="1">
    <citation type="submission" date="2018-05" db="EMBL/GenBank/DDBJ databases">
        <authorList>
            <person name="Li X."/>
        </authorList>
    </citation>
    <scope>NUCLEOTIDE SEQUENCE [LARGE SCALE GENOMIC DNA]</scope>
    <source>
        <strain evidence="8">LX32</strain>
    </source>
</reference>
<keyword evidence="3 6" id="KW-0812">Transmembrane</keyword>
<evidence type="ECO:0000256" key="4">
    <source>
        <dbReference type="ARBA" id="ARBA00022989"/>
    </source>
</evidence>
<dbReference type="Proteomes" id="UP000249254">
    <property type="component" value="Unassembled WGS sequence"/>
</dbReference>
<evidence type="ECO:0000256" key="1">
    <source>
        <dbReference type="ARBA" id="ARBA00004370"/>
    </source>
</evidence>
<accession>A0A328AMS6</accession>